<reference evidence="2 3" key="1">
    <citation type="submission" date="2020-08" db="EMBL/GenBank/DDBJ databases">
        <title>Genomic Encyclopedia of Type Strains, Phase IV (KMG-IV): sequencing the most valuable type-strain genomes for metagenomic binning, comparative biology and taxonomic classification.</title>
        <authorList>
            <person name="Goeker M."/>
        </authorList>
    </citation>
    <scope>NUCLEOTIDE SEQUENCE [LARGE SCALE GENOMIC DNA]</scope>
    <source>
        <strain evidence="2 3">DSM 25966</strain>
    </source>
</reference>
<evidence type="ECO:0000313" key="2">
    <source>
        <dbReference type="EMBL" id="MBB3932655.1"/>
    </source>
</evidence>
<dbReference type="Pfam" id="PF13629">
    <property type="entry name" value="T2SS-T3SS_pil_N"/>
    <property type="match status" value="1"/>
</dbReference>
<accession>A0A840AW58</accession>
<name>A0A840AW58_9HYPH</name>
<feature type="domain" description="Pilus formation protein N-terminal" evidence="1">
    <location>
        <begin position="44"/>
        <end position="114"/>
    </location>
</feature>
<sequence>MLPMVMNGRRSAADRAGGSAGRLVLLAAAVPLAILFASGIARASDPLDVKLDRAKVMRIARPAATVILGNPAIADATIQDRMTLIITGRSYGTTNLIVLDQAGDPIADQLVTVSASDDDVVTVFAGDSRRSFSCSPECQPMLGLGDTQKAFDTVKSQMQGRSDVIQGATQQPAGAN</sequence>
<evidence type="ECO:0000313" key="3">
    <source>
        <dbReference type="Proteomes" id="UP000553963"/>
    </source>
</evidence>
<protein>
    <recommendedName>
        <fullName evidence="1">Pilus formation protein N-terminal domain-containing protein</fullName>
    </recommendedName>
</protein>
<evidence type="ECO:0000259" key="1">
    <source>
        <dbReference type="Pfam" id="PF13629"/>
    </source>
</evidence>
<dbReference type="InterPro" id="IPR032789">
    <property type="entry name" value="T2SS-T3SS_pil_N"/>
</dbReference>
<dbReference type="AlphaFoldDB" id="A0A840AW58"/>
<comment type="caution">
    <text evidence="2">The sequence shown here is derived from an EMBL/GenBank/DDBJ whole genome shotgun (WGS) entry which is preliminary data.</text>
</comment>
<organism evidence="2 3">
    <name type="scientific">Kaistia hirudinis</name>
    <dbReference type="NCBI Taxonomy" id="1293440"/>
    <lineage>
        <taxon>Bacteria</taxon>
        <taxon>Pseudomonadati</taxon>
        <taxon>Pseudomonadota</taxon>
        <taxon>Alphaproteobacteria</taxon>
        <taxon>Hyphomicrobiales</taxon>
        <taxon>Kaistiaceae</taxon>
        <taxon>Kaistia</taxon>
    </lineage>
</organism>
<keyword evidence="3" id="KW-1185">Reference proteome</keyword>
<dbReference type="EMBL" id="JACIDS010000004">
    <property type="protein sequence ID" value="MBB3932655.1"/>
    <property type="molecule type" value="Genomic_DNA"/>
</dbReference>
<gene>
    <name evidence="2" type="ORF">GGR25_003713</name>
</gene>
<proteinExistence type="predicted"/>
<dbReference type="Proteomes" id="UP000553963">
    <property type="component" value="Unassembled WGS sequence"/>
</dbReference>